<comment type="similarity">
    <text evidence="2">Belongs to the TMEM175 family.</text>
</comment>
<feature type="transmembrane region" description="Helical" evidence="13">
    <location>
        <begin position="72"/>
        <end position="90"/>
    </location>
</feature>
<proteinExistence type="inferred from homology"/>
<comment type="subcellular location">
    <subcellularLocation>
        <location evidence="1">Membrane</location>
        <topology evidence="1">Multi-pass membrane protein</topology>
    </subcellularLocation>
</comment>
<keyword evidence="10 13" id="KW-0472">Membrane</keyword>
<comment type="catalytic activity">
    <reaction evidence="12">
        <text>K(+)(in) = K(+)(out)</text>
        <dbReference type="Rhea" id="RHEA:29463"/>
        <dbReference type="ChEBI" id="CHEBI:29103"/>
    </reaction>
</comment>
<reference evidence="15" key="1">
    <citation type="submission" date="2024-06" db="EMBL/GenBank/DDBJ databases">
        <authorList>
            <person name="Chang H.C."/>
            <person name="Mun S.Y."/>
        </authorList>
    </citation>
    <scope>NUCLEOTIDE SEQUENCE [LARGE SCALE GENOMIC DNA]</scope>
    <source>
        <strain evidence="15">KT1</strain>
    </source>
</reference>
<feature type="transmembrane region" description="Helical" evidence="13">
    <location>
        <begin position="134"/>
        <end position="161"/>
    </location>
</feature>
<keyword evidence="5 13" id="KW-0812">Transmembrane</keyword>
<protein>
    <submittedName>
        <fullName evidence="14">TMEM175 family protein</fullName>
    </submittedName>
</protein>
<evidence type="ECO:0000256" key="12">
    <source>
        <dbReference type="ARBA" id="ARBA00034430"/>
    </source>
</evidence>
<evidence type="ECO:0000256" key="5">
    <source>
        <dbReference type="ARBA" id="ARBA00022692"/>
    </source>
</evidence>
<accession>A0ABZ0Q350</accession>
<evidence type="ECO:0000256" key="1">
    <source>
        <dbReference type="ARBA" id="ARBA00004141"/>
    </source>
</evidence>
<evidence type="ECO:0000313" key="15">
    <source>
        <dbReference type="Proteomes" id="UP001302696"/>
    </source>
</evidence>
<dbReference type="EMBL" id="CP104778">
    <property type="protein sequence ID" value="WPC20952.1"/>
    <property type="molecule type" value="Genomic_DNA"/>
</dbReference>
<evidence type="ECO:0000256" key="4">
    <source>
        <dbReference type="ARBA" id="ARBA00022538"/>
    </source>
</evidence>
<feature type="transmembrane region" description="Helical" evidence="13">
    <location>
        <begin position="7"/>
        <end position="23"/>
    </location>
</feature>
<feature type="transmembrane region" description="Helical" evidence="13">
    <location>
        <begin position="167"/>
        <end position="183"/>
    </location>
</feature>
<keyword evidence="9" id="KW-0406">Ion transport</keyword>
<keyword evidence="7" id="KW-0630">Potassium</keyword>
<evidence type="ECO:0000313" key="14">
    <source>
        <dbReference type="EMBL" id="WPC20952.1"/>
    </source>
</evidence>
<feature type="transmembrane region" description="Helical" evidence="13">
    <location>
        <begin position="43"/>
        <end position="60"/>
    </location>
</feature>
<keyword evidence="15" id="KW-1185">Reference proteome</keyword>
<evidence type="ECO:0000256" key="9">
    <source>
        <dbReference type="ARBA" id="ARBA00023065"/>
    </source>
</evidence>
<evidence type="ECO:0000256" key="8">
    <source>
        <dbReference type="ARBA" id="ARBA00022989"/>
    </source>
</evidence>
<dbReference type="InterPro" id="IPR010617">
    <property type="entry name" value="TMEM175-like"/>
</dbReference>
<dbReference type="Proteomes" id="UP001302696">
    <property type="component" value="Chromosome"/>
</dbReference>
<evidence type="ECO:0000256" key="3">
    <source>
        <dbReference type="ARBA" id="ARBA00022448"/>
    </source>
</evidence>
<keyword evidence="3" id="KW-0813">Transport</keyword>
<keyword evidence="4" id="KW-0633">Potassium transport</keyword>
<dbReference type="RefSeq" id="WP_063697716.1">
    <property type="nucleotide sequence ID" value="NZ_BBIM01000030.1"/>
</dbReference>
<evidence type="ECO:0000256" key="13">
    <source>
        <dbReference type="SAM" id="Phobius"/>
    </source>
</evidence>
<evidence type="ECO:0000256" key="6">
    <source>
        <dbReference type="ARBA" id="ARBA00022826"/>
    </source>
</evidence>
<keyword evidence="11" id="KW-0407">Ion channel</keyword>
<keyword evidence="6" id="KW-0631">Potassium channel</keyword>
<evidence type="ECO:0000256" key="11">
    <source>
        <dbReference type="ARBA" id="ARBA00023303"/>
    </source>
</evidence>
<sequence length="194" mass="21787">MNKERLAAFTDAVLAIIMTILVLELEKPKTVNLAGLWDLRANFFAYTLSFFWLGLMWTTHHNNWHSITKVSNATVSYSLLMLFIASLFPYTTSLVATNFNNVTAQTFYGLVVLGVSFSNMAISHSLKQVNPSVHFGWLYALPNTSIILDVVIKLIGLLITLTVYPPAMMYAIFINIFVVGYASRQAIKKQPKKS</sequence>
<name>A0ABZ0Q350_9LACO</name>
<organism evidence="14 15">
    <name type="scientific">Pediococcus inopinatus</name>
    <dbReference type="NCBI Taxonomy" id="114090"/>
    <lineage>
        <taxon>Bacteria</taxon>
        <taxon>Bacillati</taxon>
        <taxon>Bacillota</taxon>
        <taxon>Bacilli</taxon>
        <taxon>Lactobacillales</taxon>
        <taxon>Lactobacillaceae</taxon>
        <taxon>Pediococcus</taxon>
    </lineage>
</organism>
<keyword evidence="8 13" id="KW-1133">Transmembrane helix</keyword>
<feature type="transmembrane region" description="Helical" evidence="13">
    <location>
        <begin position="102"/>
        <end position="122"/>
    </location>
</feature>
<dbReference type="Pfam" id="PF06736">
    <property type="entry name" value="TMEM175"/>
    <property type="match status" value="1"/>
</dbReference>
<evidence type="ECO:0000256" key="7">
    <source>
        <dbReference type="ARBA" id="ARBA00022958"/>
    </source>
</evidence>
<gene>
    <name evidence="14" type="ORF">N6G96_06535</name>
</gene>
<evidence type="ECO:0000256" key="2">
    <source>
        <dbReference type="ARBA" id="ARBA00006920"/>
    </source>
</evidence>
<evidence type="ECO:0000256" key="10">
    <source>
        <dbReference type="ARBA" id="ARBA00023136"/>
    </source>
</evidence>